<dbReference type="InterPro" id="IPR029024">
    <property type="entry name" value="TerB-like"/>
</dbReference>
<dbReference type="SUPFAM" id="SSF158682">
    <property type="entry name" value="TerB-like"/>
    <property type="match status" value="1"/>
</dbReference>
<protein>
    <submittedName>
        <fullName evidence="1">Uncharacterized protein</fullName>
    </submittedName>
</protein>
<evidence type="ECO:0000313" key="2">
    <source>
        <dbReference type="Proteomes" id="UP001407405"/>
    </source>
</evidence>
<proteinExistence type="predicted"/>
<sequence>MKKKQHREPGAMPQEIRMAYGKLLGLMLLAEPRPESAQVVAFYRALSGINLKDRDRHAVLEFIISPDTSGEELCRLILDTPDEQERNLLRFTLLEDLYRIMMADHYEGDEEATFFMRAARWLSIRQEHVEQVRKSIEEAAGYLPADEKPALGNRVMHQAVAGTAGLAVPLLMVAEAGRSGLTPRGVISGLHALSPGKSRRRSIIPGLLITLAAGAATWQCSRWLFQLPQWRRNRMAARISKIEDKQLRQIEKDLQKDEQLARRMIKRQSREFQDSDTWQELAALLLKSRALAGVLVKEIRIARGLS</sequence>
<organism evidence="1 2">
    <name type="scientific">Anoxynatronum sibiricum</name>
    <dbReference type="NCBI Taxonomy" id="210623"/>
    <lineage>
        <taxon>Bacteria</taxon>
        <taxon>Bacillati</taxon>
        <taxon>Bacillota</taxon>
        <taxon>Clostridia</taxon>
        <taxon>Eubacteriales</taxon>
        <taxon>Clostridiaceae</taxon>
        <taxon>Anoxynatronum</taxon>
    </lineage>
</organism>
<dbReference type="Proteomes" id="UP001407405">
    <property type="component" value="Unassembled WGS sequence"/>
</dbReference>
<dbReference type="RefSeq" id="WP_343187175.1">
    <property type="nucleotide sequence ID" value="NZ_JBCITM010000023.1"/>
</dbReference>
<keyword evidence="2" id="KW-1185">Reference proteome</keyword>
<name>A0ABU9VZV0_9CLOT</name>
<evidence type="ECO:0000313" key="1">
    <source>
        <dbReference type="EMBL" id="MEN1761891.1"/>
    </source>
</evidence>
<gene>
    <name evidence="1" type="ORF">AAIG11_15495</name>
</gene>
<accession>A0ABU9VZV0</accession>
<dbReference type="EMBL" id="JBCITM010000023">
    <property type="protein sequence ID" value="MEN1761891.1"/>
    <property type="molecule type" value="Genomic_DNA"/>
</dbReference>
<dbReference type="Gene3D" id="1.10.3680.10">
    <property type="entry name" value="TerB-like"/>
    <property type="match status" value="1"/>
</dbReference>
<reference evidence="1 2" key="1">
    <citation type="submission" date="2024-04" db="EMBL/GenBank/DDBJ databases">
        <title>Genome sequencing and metabolic network reconstruction of aminoacids and betaine degradation by Anoxynatronum sibiricum.</title>
        <authorList>
            <person name="Detkova E.N."/>
            <person name="Boltjanskaja Y.V."/>
            <person name="Mardanov A.V."/>
            <person name="Kevbrin V."/>
        </authorList>
    </citation>
    <scope>NUCLEOTIDE SEQUENCE [LARGE SCALE GENOMIC DNA]</scope>
    <source>
        <strain evidence="1 2">Z-7981</strain>
    </source>
</reference>
<comment type="caution">
    <text evidence="1">The sequence shown here is derived from an EMBL/GenBank/DDBJ whole genome shotgun (WGS) entry which is preliminary data.</text>
</comment>